<keyword evidence="3" id="KW-1185">Reference proteome</keyword>
<feature type="domain" description="NmrA-like" evidence="1">
    <location>
        <begin position="2"/>
        <end position="232"/>
    </location>
</feature>
<dbReference type="PANTHER" id="PTHR47129">
    <property type="entry name" value="QUINONE OXIDOREDUCTASE 2"/>
    <property type="match status" value="1"/>
</dbReference>
<dbReference type="Proteomes" id="UP001501079">
    <property type="component" value="Unassembled WGS sequence"/>
</dbReference>
<dbReference type="CDD" id="cd05269">
    <property type="entry name" value="TMR_SDR_a"/>
    <property type="match status" value="1"/>
</dbReference>
<dbReference type="Gene3D" id="3.40.50.720">
    <property type="entry name" value="NAD(P)-binding Rossmann-like Domain"/>
    <property type="match status" value="1"/>
</dbReference>
<dbReference type="RefSeq" id="WP_344753958.1">
    <property type="nucleotide sequence ID" value="NZ_BAABBW010000003.1"/>
</dbReference>
<accession>A0ABP8A0S7</accession>
<protein>
    <submittedName>
        <fullName evidence="2">SDR family oxidoreductase</fullName>
    </submittedName>
</protein>
<dbReference type="Gene3D" id="3.90.25.10">
    <property type="entry name" value="UDP-galactose 4-epimerase, domain 1"/>
    <property type="match status" value="1"/>
</dbReference>
<dbReference type="PANTHER" id="PTHR47129:SF1">
    <property type="entry name" value="NMRA-LIKE DOMAIN-CONTAINING PROTEIN"/>
    <property type="match status" value="1"/>
</dbReference>
<dbReference type="InterPro" id="IPR036291">
    <property type="entry name" value="NAD(P)-bd_dom_sf"/>
</dbReference>
<name>A0ABP8A0S7_9MICO</name>
<proteinExistence type="predicted"/>
<dbReference type="Pfam" id="PF05368">
    <property type="entry name" value="NmrA"/>
    <property type="match status" value="1"/>
</dbReference>
<dbReference type="InterPro" id="IPR008030">
    <property type="entry name" value="NmrA-like"/>
</dbReference>
<sequence>MTVLVTAASGHLGRLVVDALLARGARPSDIVATARNVAKLADLADRGVRTAELDYARPETIAAALDGVDSLLFISASEPGGRTALHQNVIDAAAAAGVQKLVYTSAPRATTSTLAVAPDHKATEEAIAAAGIPATILRNNWYTENYAGALATAAESGVLAASAGDGRVASATRADFAEAAAVVLLEDGHLGQVYELGGDVAWNFTELAAAMSEVLGREVRYTPLSTEEHLAALEAAGLDAGVAAFVTAIDTGIRHGELAETDGTLSRLIGRPTTSLVDALTAIASARG</sequence>
<evidence type="ECO:0000313" key="3">
    <source>
        <dbReference type="Proteomes" id="UP001501079"/>
    </source>
</evidence>
<dbReference type="EMBL" id="BAABBW010000003">
    <property type="protein sequence ID" value="GAA4175163.1"/>
    <property type="molecule type" value="Genomic_DNA"/>
</dbReference>
<reference evidence="3" key="1">
    <citation type="journal article" date="2019" name="Int. J. Syst. Evol. Microbiol.">
        <title>The Global Catalogue of Microorganisms (GCM) 10K type strain sequencing project: providing services to taxonomists for standard genome sequencing and annotation.</title>
        <authorList>
            <consortium name="The Broad Institute Genomics Platform"/>
            <consortium name="The Broad Institute Genome Sequencing Center for Infectious Disease"/>
            <person name="Wu L."/>
            <person name="Ma J."/>
        </authorList>
    </citation>
    <scope>NUCLEOTIDE SEQUENCE [LARGE SCALE GENOMIC DNA]</scope>
    <source>
        <strain evidence="3">JCM 17591</strain>
    </source>
</reference>
<evidence type="ECO:0000259" key="1">
    <source>
        <dbReference type="Pfam" id="PF05368"/>
    </source>
</evidence>
<evidence type="ECO:0000313" key="2">
    <source>
        <dbReference type="EMBL" id="GAA4175163.1"/>
    </source>
</evidence>
<dbReference type="SUPFAM" id="SSF51735">
    <property type="entry name" value="NAD(P)-binding Rossmann-fold domains"/>
    <property type="match status" value="1"/>
</dbReference>
<dbReference type="InterPro" id="IPR052718">
    <property type="entry name" value="NmrA-type_oxidoreductase"/>
</dbReference>
<organism evidence="2 3">
    <name type="scientific">Gryllotalpicola koreensis</name>
    <dbReference type="NCBI Taxonomy" id="993086"/>
    <lineage>
        <taxon>Bacteria</taxon>
        <taxon>Bacillati</taxon>
        <taxon>Actinomycetota</taxon>
        <taxon>Actinomycetes</taxon>
        <taxon>Micrococcales</taxon>
        <taxon>Microbacteriaceae</taxon>
        <taxon>Gryllotalpicola</taxon>
    </lineage>
</organism>
<comment type="caution">
    <text evidence="2">The sequence shown here is derived from an EMBL/GenBank/DDBJ whole genome shotgun (WGS) entry which is preliminary data.</text>
</comment>
<gene>
    <name evidence="2" type="ORF">GCM10022287_20150</name>
</gene>